<reference evidence="2 3" key="1">
    <citation type="submission" date="2019-09" db="EMBL/GenBank/DDBJ databases">
        <title>YIM 132180 draft genome.</title>
        <authorList>
            <person name="Zhang K."/>
        </authorList>
    </citation>
    <scope>NUCLEOTIDE SEQUENCE [LARGE SCALE GENOMIC DNA]</scope>
    <source>
        <strain evidence="2 3">YIM 132180</strain>
    </source>
</reference>
<dbReference type="InterPro" id="IPR051783">
    <property type="entry name" value="NAD(P)-dependent_oxidoreduct"/>
</dbReference>
<dbReference type="PANTHER" id="PTHR48079">
    <property type="entry name" value="PROTEIN YEEZ"/>
    <property type="match status" value="1"/>
</dbReference>
<organism evidence="2 3">
    <name type="scientific">Plantimonas leprariae</name>
    <dbReference type="NCBI Taxonomy" id="2615207"/>
    <lineage>
        <taxon>Bacteria</taxon>
        <taxon>Pseudomonadati</taxon>
        <taxon>Pseudomonadota</taxon>
        <taxon>Alphaproteobacteria</taxon>
        <taxon>Hyphomicrobiales</taxon>
        <taxon>Aurantimonadaceae</taxon>
        <taxon>Plantimonas</taxon>
    </lineage>
</organism>
<dbReference type="GO" id="GO:0005737">
    <property type="term" value="C:cytoplasm"/>
    <property type="evidence" value="ECO:0007669"/>
    <property type="project" value="TreeGrafter"/>
</dbReference>
<evidence type="ECO:0000259" key="1">
    <source>
        <dbReference type="Pfam" id="PF13460"/>
    </source>
</evidence>
<gene>
    <name evidence="2" type="ORF">F6X38_19210</name>
</gene>
<dbReference type="EMBL" id="VZDO01000018">
    <property type="protein sequence ID" value="KAB0677244.1"/>
    <property type="molecule type" value="Genomic_DNA"/>
</dbReference>
<dbReference type="PANTHER" id="PTHR48079:SF6">
    <property type="entry name" value="NAD(P)-BINDING DOMAIN-CONTAINING PROTEIN-RELATED"/>
    <property type="match status" value="1"/>
</dbReference>
<dbReference type="Pfam" id="PF13460">
    <property type="entry name" value="NAD_binding_10"/>
    <property type="match status" value="1"/>
</dbReference>
<dbReference type="Proteomes" id="UP000432089">
    <property type="component" value="Unassembled WGS sequence"/>
</dbReference>
<sequence>MAPHTDKTVFILGATGGIGGAVARVALGRGWKVRALVRDPQKAGHDWRGHDWRGACAPEWVRGDAMVQADVVGAAAGVAAIVHAVNPPGYRNWPKAVLPMIHNTIAAARAANGARIVLPGTLYNYDPRIVPRVDETTPQQPRGRKGRIRVELEQSLAAAAPDVPSLVVRAGDFFGSGARQTWFTQALAKPPLQRIVAPGRDGVGHAWAYLPDLAEAMVRLLELPPGALAAAERVQFAGFWDADGSGMAAAIRRATGRPDLPVKAFPWWLMRLLAPLGGFPREVLEVQSFWRHPMRLDNARLVRLLGEEPGTPLDQAVATTLQSMPR</sequence>
<dbReference type="Gene3D" id="3.40.50.720">
    <property type="entry name" value="NAD(P)-binding Rossmann-like Domain"/>
    <property type="match status" value="1"/>
</dbReference>
<dbReference type="InterPro" id="IPR036291">
    <property type="entry name" value="NAD(P)-bd_dom_sf"/>
</dbReference>
<keyword evidence="3" id="KW-1185">Reference proteome</keyword>
<protein>
    <submittedName>
        <fullName evidence="2">NAD(P)H-binding protein</fullName>
    </submittedName>
</protein>
<dbReference type="AlphaFoldDB" id="A0A7V7PLG5"/>
<evidence type="ECO:0000313" key="3">
    <source>
        <dbReference type="Proteomes" id="UP000432089"/>
    </source>
</evidence>
<name>A0A7V7PLG5_9HYPH</name>
<feature type="domain" description="NAD(P)-binding" evidence="1">
    <location>
        <begin position="13"/>
        <end position="126"/>
    </location>
</feature>
<accession>A0A7V7PLG5</accession>
<comment type="caution">
    <text evidence="2">The sequence shown here is derived from an EMBL/GenBank/DDBJ whole genome shotgun (WGS) entry which is preliminary data.</text>
</comment>
<dbReference type="RefSeq" id="WP_150972529.1">
    <property type="nucleotide sequence ID" value="NZ_VZDO01000018.1"/>
</dbReference>
<dbReference type="SUPFAM" id="SSF51735">
    <property type="entry name" value="NAD(P)-binding Rossmann-fold domains"/>
    <property type="match status" value="1"/>
</dbReference>
<dbReference type="GO" id="GO:0004029">
    <property type="term" value="F:aldehyde dehydrogenase (NAD+) activity"/>
    <property type="evidence" value="ECO:0007669"/>
    <property type="project" value="TreeGrafter"/>
</dbReference>
<evidence type="ECO:0000313" key="2">
    <source>
        <dbReference type="EMBL" id="KAB0677244.1"/>
    </source>
</evidence>
<dbReference type="InterPro" id="IPR016040">
    <property type="entry name" value="NAD(P)-bd_dom"/>
</dbReference>
<proteinExistence type="predicted"/>